<dbReference type="InterPro" id="IPR038188">
    <property type="entry name" value="TorS_sensor_sf"/>
</dbReference>
<accession>A0ABT7AE10</accession>
<keyword evidence="5" id="KW-0808">Transferase</keyword>
<gene>
    <name evidence="13" type="ORF">QNA08_05160</name>
</gene>
<feature type="transmembrane region" description="Helical" evidence="10">
    <location>
        <begin position="12"/>
        <end position="37"/>
    </location>
</feature>
<dbReference type="Gene3D" id="1.10.287.130">
    <property type="match status" value="1"/>
</dbReference>
<keyword evidence="10" id="KW-1133">Transmembrane helix</keyword>
<dbReference type="InterPro" id="IPR004358">
    <property type="entry name" value="Sig_transdc_His_kin-like_C"/>
</dbReference>
<keyword evidence="6" id="KW-0547">Nucleotide-binding</keyword>
<dbReference type="PROSITE" id="PS50109">
    <property type="entry name" value="HIS_KIN"/>
    <property type="match status" value="1"/>
</dbReference>
<dbReference type="InterPro" id="IPR003594">
    <property type="entry name" value="HATPase_dom"/>
</dbReference>
<reference evidence="13 14" key="1">
    <citation type="submission" date="2023-05" db="EMBL/GenBank/DDBJ databases">
        <title>Chelatococcus sp. nov., a moderately thermophilic bacterium isolated from hot spring microbial mat.</title>
        <authorList>
            <person name="Hu C.-J."/>
            <person name="Li W.-J."/>
        </authorList>
    </citation>
    <scope>NUCLEOTIDE SEQUENCE [LARGE SCALE GENOMIC DNA]</scope>
    <source>
        <strain evidence="13 14">SYSU G07232</strain>
    </source>
</reference>
<proteinExistence type="predicted"/>
<dbReference type="EMBL" id="JASJEV010000002">
    <property type="protein sequence ID" value="MDJ1157620.1"/>
    <property type="molecule type" value="Genomic_DNA"/>
</dbReference>
<evidence type="ECO:0000256" key="1">
    <source>
        <dbReference type="ARBA" id="ARBA00000085"/>
    </source>
</evidence>
<evidence type="ECO:0000256" key="2">
    <source>
        <dbReference type="ARBA" id="ARBA00004370"/>
    </source>
</evidence>
<evidence type="ECO:0000313" key="13">
    <source>
        <dbReference type="EMBL" id="MDJ1157620.1"/>
    </source>
</evidence>
<feature type="transmembrane region" description="Helical" evidence="10">
    <location>
        <begin position="337"/>
        <end position="357"/>
    </location>
</feature>
<dbReference type="Gene3D" id="1.20.58.920">
    <property type="match status" value="1"/>
</dbReference>
<dbReference type="CDD" id="cd06225">
    <property type="entry name" value="HAMP"/>
    <property type="match status" value="1"/>
</dbReference>
<evidence type="ECO:0000256" key="5">
    <source>
        <dbReference type="ARBA" id="ARBA00022679"/>
    </source>
</evidence>
<dbReference type="InterPro" id="IPR036890">
    <property type="entry name" value="HATPase_C_sf"/>
</dbReference>
<dbReference type="Gene3D" id="3.30.565.10">
    <property type="entry name" value="Histidine kinase-like ATPase, C-terminal domain"/>
    <property type="match status" value="1"/>
</dbReference>
<keyword evidence="14" id="KW-1185">Reference proteome</keyword>
<evidence type="ECO:0000259" key="11">
    <source>
        <dbReference type="PROSITE" id="PS50109"/>
    </source>
</evidence>
<dbReference type="SMART" id="SM00304">
    <property type="entry name" value="HAMP"/>
    <property type="match status" value="1"/>
</dbReference>
<dbReference type="Pfam" id="PF00672">
    <property type="entry name" value="HAMP"/>
    <property type="match status" value="1"/>
</dbReference>
<evidence type="ECO:0000256" key="3">
    <source>
        <dbReference type="ARBA" id="ARBA00012438"/>
    </source>
</evidence>
<comment type="caution">
    <text evidence="13">The sequence shown here is derived from an EMBL/GenBank/DDBJ whole genome shotgun (WGS) entry which is preliminary data.</text>
</comment>
<feature type="domain" description="Histidine kinase" evidence="11">
    <location>
        <begin position="424"/>
        <end position="636"/>
    </location>
</feature>
<protein>
    <recommendedName>
        <fullName evidence="3">histidine kinase</fullName>
        <ecNumber evidence="3">2.7.13.3</ecNumber>
    </recommendedName>
</protein>
<dbReference type="InterPro" id="IPR036097">
    <property type="entry name" value="HisK_dim/P_sf"/>
</dbReference>
<evidence type="ECO:0000256" key="4">
    <source>
        <dbReference type="ARBA" id="ARBA00022553"/>
    </source>
</evidence>
<dbReference type="Gene3D" id="6.10.340.10">
    <property type="match status" value="1"/>
</dbReference>
<dbReference type="PROSITE" id="PS50885">
    <property type="entry name" value="HAMP"/>
    <property type="match status" value="1"/>
</dbReference>
<comment type="subcellular location">
    <subcellularLocation>
        <location evidence="2">Membrane</location>
    </subcellularLocation>
</comment>
<dbReference type="CDD" id="cd00082">
    <property type="entry name" value="HisKA"/>
    <property type="match status" value="1"/>
</dbReference>
<keyword evidence="9" id="KW-0902">Two-component regulatory system</keyword>
<dbReference type="PANTHER" id="PTHR43065:SF46">
    <property type="entry name" value="C4-DICARBOXYLATE TRANSPORT SENSOR PROTEIN DCTB"/>
    <property type="match status" value="1"/>
</dbReference>
<evidence type="ECO:0000256" key="9">
    <source>
        <dbReference type="ARBA" id="ARBA00023012"/>
    </source>
</evidence>
<evidence type="ECO:0000259" key="12">
    <source>
        <dbReference type="PROSITE" id="PS50885"/>
    </source>
</evidence>
<evidence type="ECO:0000256" key="7">
    <source>
        <dbReference type="ARBA" id="ARBA00022777"/>
    </source>
</evidence>
<keyword evidence="4" id="KW-0597">Phosphoprotein</keyword>
<dbReference type="SUPFAM" id="SSF158472">
    <property type="entry name" value="HAMP domain-like"/>
    <property type="match status" value="1"/>
</dbReference>
<dbReference type="SMART" id="SM00388">
    <property type="entry name" value="HisKA"/>
    <property type="match status" value="1"/>
</dbReference>
<dbReference type="GO" id="GO:0005524">
    <property type="term" value="F:ATP binding"/>
    <property type="evidence" value="ECO:0007669"/>
    <property type="project" value="UniProtKB-KW"/>
</dbReference>
<dbReference type="RefSeq" id="WP_283739600.1">
    <property type="nucleotide sequence ID" value="NZ_JASJEV010000002.1"/>
</dbReference>
<dbReference type="InterPro" id="IPR003660">
    <property type="entry name" value="HAMP_dom"/>
</dbReference>
<dbReference type="SUPFAM" id="SSF47384">
    <property type="entry name" value="Homodimeric domain of signal transducing histidine kinase"/>
    <property type="match status" value="1"/>
</dbReference>
<keyword evidence="10" id="KW-0472">Membrane</keyword>
<dbReference type="SMART" id="SM00387">
    <property type="entry name" value="HATPase_c"/>
    <property type="match status" value="1"/>
</dbReference>
<dbReference type="Pfam" id="PF02518">
    <property type="entry name" value="HATPase_c"/>
    <property type="match status" value="1"/>
</dbReference>
<comment type="catalytic activity">
    <reaction evidence="1">
        <text>ATP + protein L-histidine = ADP + protein N-phospho-L-histidine.</text>
        <dbReference type="EC" id="2.7.13.3"/>
    </reaction>
</comment>
<dbReference type="SUPFAM" id="SSF55874">
    <property type="entry name" value="ATPase domain of HSP90 chaperone/DNA topoisomerase II/histidine kinase"/>
    <property type="match status" value="1"/>
</dbReference>
<evidence type="ECO:0000256" key="10">
    <source>
        <dbReference type="SAM" id="Phobius"/>
    </source>
</evidence>
<name>A0ABT7AE10_9HYPH</name>
<sequence>MSAARPIRFGIGARLMLAFGGVGTLAVVACVVGWFSYERLSENLGAINRTHLPAVALAARLAEHGGGIIATAPVLALARKPEEYEIAKHGLDTRLAAMRAVFEEIRRHPAGGLQGARLASSVEAIAINLAGLDASVRERLALEKRNREAIAELRWLHADLIDEAEPLVEDARFVIRSGLATAERALGSDELGELRKEIRKTEAINGLNAQTNLAVGLLNRVGTITTLDDLIQTTHFLSETADTIEQQLTALDDASDTLTLRQTVRRLLELSKPDGGIPAVRRSEILAADKTRMLLAENRGLMAALDDVIGAHVHEANRAAERAAAQSERAIAVGRRLLLGVAAASVLAAALVGLFYVRRSLVGRIRSLASSAGALARGDLATPIPLQGGDELAVMAQALKRFRDTQQELIQAAKLAALGGLSAGIGHELNQPLAAIRSHAHNCRLLLERGRYEEAGTALTRIQTLTARMADIITHLKRFARRPDAILGPVPLRSVVEAALSLFDRRFEEEGIVLEVDIADEIAVRAEEVRLEQVFVNLIGNAVDAMRGVDDSRLTISATQGDGEIEVRVADTGVGIAEAHRATIFDPFFTTKPIGSGLGLGLSMSYNIIRDFGGRLALAETSGAGTLFVITLRAAE</sequence>
<feature type="domain" description="HAMP" evidence="12">
    <location>
        <begin position="359"/>
        <end position="411"/>
    </location>
</feature>
<dbReference type="PANTHER" id="PTHR43065">
    <property type="entry name" value="SENSOR HISTIDINE KINASE"/>
    <property type="match status" value="1"/>
</dbReference>
<dbReference type="Pfam" id="PF21689">
    <property type="entry name" value="TorS_sensor_domain"/>
    <property type="match status" value="1"/>
</dbReference>
<keyword evidence="8 13" id="KW-0067">ATP-binding</keyword>
<dbReference type="PRINTS" id="PR00344">
    <property type="entry name" value="BCTRLSENSOR"/>
</dbReference>
<dbReference type="PROSITE" id="PS51257">
    <property type="entry name" value="PROKAR_LIPOPROTEIN"/>
    <property type="match status" value="1"/>
</dbReference>
<dbReference type="Pfam" id="PF00512">
    <property type="entry name" value="HisKA"/>
    <property type="match status" value="1"/>
</dbReference>
<dbReference type="EC" id="2.7.13.3" evidence="3"/>
<evidence type="ECO:0000256" key="6">
    <source>
        <dbReference type="ARBA" id="ARBA00022741"/>
    </source>
</evidence>
<dbReference type="Proteomes" id="UP001321492">
    <property type="component" value="Unassembled WGS sequence"/>
</dbReference>
<keyword evidence="10" id="KW-0812">Transmembrane</keyword>
<evidence type="ECO:0000256" key="8">
    <source>
        <dbReference type="ARBA" id="ARBA00022840"/>
    </source>
</evidence>
<dbReference type="InterPro" id="IPR005467">
    <property type="entry name" value="His_kinase_dom"/>
</dbReference>
<keyword evidence="7" id="KW-0418">Kinase</keyword>
<dbReference type="InterPro" id="IPR003661">
    <property type="entry name" value="HisK_dim/P_dom"/>
</dbReference>
<evidence type="ECO:0000313" key="14">
    <source>
        <dbReference type="Proteomes" id="UP001321492"/>
    </source>
</evidence>
<organism evidence="13 14">
    <name type="scientific">Chelatococcus albus</name>
    <dbReference type="NCBI Taxonomy" id="3047466"/>
    <lineage>
        <taxon>Bacteria</taxon>
        <taxon>Pseudomonadati</taxon>
        <taxon>Pseudomonadota</taxon>
        <taxon>Alphaproteobacteria</taxon>
        <taxon>Hyphomicrobiales</taxon>
        <taxon>Chelatococcaceae</taxon>
        <taxon>Chelatococcus</taxon>
    </lineage>
</organism>